<dbReference type="InterPro" id="IPR011032">
    <property type="entry name" value="GroES-like_sf"/>
</dbReference>
<dbReference type="Gene3D" id="3.90.180.10">
    <property type="entry name" value="Medium-chain alcohol dehydrogenases, catalytic domain"/>
    <property type="match status" value="1"/>
</dbReference>
<dbReference type="InterPro" id="IPR050700">
    <property type="entry name" value="YIM1/Zinc_Alcohol_DH_Fams"/>
</dbReference>
<proteinExistence type="predicted"/>
<dbReference type="EMBL" id="AP018204">
    <property type="protein sequence ID" value="BAY59140.1"/>
    <property type="molecule type" value="Genomic_DNA"/>
</dbReference>
<dbReference type="SUPFAM" id="SSF50129">
    <property type="entry name" value="GroES-like"/>
    <property type="match status" value="1"/>
</dbReference>
<dbReference type="Pfam" id="PF08240">
    <property type="entry name" value="ADH_N"/>
    <property type="match status" value="1"/>
</dbReference>
<dbReference type="SUPFAM" id="SSF51735">
    <property type="entry name" value="NAD(P)-binding Rossmann-fold domains"/>
    <property type="match status" value="1"/>
</dbReference>
<dbReference type="Gene3D" id="3.40.50.720">
    <property type="entry name" value="NAD(P)-binding Rossmann-like Domain"/>
    <property type="match status" value="1"/>
</dbReference>
<dbReference type="AlphaFoldDB" id="A0A1Z4JR06"/>
<dbReference type="PANTHER" id="PTHR11695">
    <property type="entry name" value="ALCOHOL DEHYDROGENASE RELATED"/>
    <property type="match status" value="1"/>
</dbReference>
<evidence type="ECO:0000259" key="1">
    <source>
        <dbReference type="SMART" id="SM00829"/>
    </source>
</evidence>
<sequence>MLHHFLALNSYRFNMTMNTTNITKPKMKAIVQTEYGSPNVLKLAEVDKPVLSDNGVLVRVRATAVHAGDWHLMRGKPFFIRLVYGGIRSPKIKILGTDVAGEVEAVGKAVTQFKPGDQVFGDLSEAGFGAFAQYVCVPETALVLKPTNLTFEEAATIPVSAMTALQGLRDVGQIQPGQKVLVKGASGGVGSFAVQIAEAFGAEVTGVCSPSKAKMVQEIGADYVLDYTQAKTGLKEQYDLLFDVAAYGSVFDYLPLLKPKGHYVCVGGSIARLFQVMLFGAWMSKISDRRVKSLAQKPTQADLIVLKDLIEAGKIRPYVDRCYSLSEIPTAIRAIEERQVQGKIAISVE</sequence>
<dbReference type="Pfam" id="PF13602">
    <property type="entry name" value="ADH_zinc_N_2"/>
    <property type="match status" value="1"/>
</dbReference>
<dbReference type="PANTHER" id="PTHR11695:SF648">
    <property type="entry name" value="ZINC-BINDING OXIDOREDUCTASE"/>
    <property type="match status" value="1"/>
</dbReference>
<keyword evidence="2" id="KW-0614">Plasmid</keyword>
<reference evidence="2 3" key="1">
    <citation type="submission" date="2017-06" db="EMBL/GenBank/DDBJ databases">
        <title>Genome sequencing of cyanobaciteial culture collection at National Institute for Environmental Studies (NIES).</title>
        <authorList>
            <person name="Hirose Y."/>
            <person name="Shimura Y."/>
            <person name="Fujisawa T."/>
            <person name="Nakamura Y."/>
            <person name="Kawachi M."/>
        </authorList>
    </citation>
    <scope>NUCLEOTIDE SEQUENCE [LARGE SCALE GENOMIC DNA]</scope>
    <source>
        <strain evidence="2 3">NIES-2135</strain>
        <plasmid evidence="3">Plasmid Plasmid1 dna</plasmid>
    </source>
</reference>
<dbReference type="InterPro" id="IPR013154">
    <property type="entry name" value="ADH-like_N"/>
</dbReference>
<dbReference type="CDD" id="cd08267">
    <property type="entry name" value="MDR1"/>
    <property type="match status" value="1"/>
</dbReference>
<dbReference type="Proteomes" id="UP000217895">
    <property type="component" value="Plasmid Plasmid1 dna"/>
</dbReference>
<dbReference type="GO" id="GO:0016491">
    <property type="term" value="F:oxidoreductase activity"/>
    <property type="evidence" value="ECO:0007669"/>
    <property type="project" value="InterPro"/>
</dbReference>
<name>A0A1Z4JR06_LEPBY</name>
<feature type="domain" description="Enoyl reductase (ER)" evidence="1">
    <location>
        <begin position="36"/>
        <end position="346"/>
    </location>
</feature>
<organism evidence="2 3">
    <name type="scientific">Leptolyngbya boryana NIES-2135</name>
    <dbReference type="NCBI Taxonomy" id="1973484"/>
    <lineage>
        <taxon>Bacteria</taxon>
        <taxon>Bacillati</taxon>
        <taxon>Cyanobacteriota</taxon>
        <taxon>Cyanophyceae</taxon>
        <taxon>Leptolyngbyales</taxon>
        <taxon>Leptolyngbyaceae</taxon>
        <taxon>Leptolyngbya group</taxon>
        <taxon>Leptolyngbya</taxon>
    </lineage>
</organism>
<evidence type="ECO:0000313" key="2">
    <source>
        <dbReference type="EMBL" id="BAY59140.1"/>
    </source>
</evidence>
<dbReference type="InterPro" id="IPR020843">
    <property type="entry name" value="ER"/>
</dbReference>
<dbReference type="InterPro" id="IPR036291">
    <property type="entry name" value="NAD(P)-bd_dom_sf"/>
</dbReference>
<accession>A0A1Z4JR06</accession>
<keyword evidence="3" id="KW-1185">Reference proteome</keyword>
<dbReference type="SMART" id="SM00829">
    <property type="entry name" value="PKS_ER"/>
    <property type="match status" value="1"/>
</dbReference>
<gene>
    <name evidence="2" type="ORF">NIES2135_60170</name>
</gene>
<geneLocation type="plasmid" evidence="2">
    <name>plasmid1</name>
</geneLocation>
<evidence type="ECO:0000313" key="3">
    <source>
        <dbReference type="Proteomes" id="UP000217895"/>
    </source>
</evidence>
<protein>
    <submittedName>
        <fullName evidence="2">Zinc-binding oxidoreductase</fullName>
    </submittedName>
</protein>